<dbReference type="InterPro" id="IPR013955">
    <property type="entry name" value="Rep_factor-A_C"/>
</dbReference>
<dbReference type="FunFam" id="2.40.50.140:FF:000090">
    <property type="entry name" value="Replication protein A subunit"/>
    <property type="match status" value="1"/>
</dbReference>
<dbReference type="InterPro" id="IPR047192">
    <property type="entry name" value="Euk_RPA1_DBD_C"/>
</dbReference>
<dbReference type="EMBL" id="JACGWN010000016">
    <property type="protein sequence ID" value="KAL0393760.1"/>
    <property type="molecule type" value="Genomic_DNA"/>
</dbReference>
<accession>A0AAW2SMS7</accession>
<dbReference type="Gene3D" id="2.40.50.140">
    <property type="entry name" value="Nucleic acid-binding proteins"/>
    <property type="match status" value="4"/>
</dbReference>
<dbReference type="GO" id="GO:0006260">
    <property type="term" value="P:DNA replication"/>
    <property type="evidence" value="ECO:0007669"/>
    <property type="project" value="UniProtKB-KW"/>
</dbReference>
<evidence type="ECO:0000256" key="3">
    <source>
        <dbReference type="ARBA" id="ARBA00022705"/>
    </source>
</evidence>
<keyword evidence="4 13" id="KW-0479">Metal-binding</keyword>
<dbReference type="InterPro" id="IPR001878">
    <property type="entry name" value="Znf_CCHC"/>
</dbReference>
<dbReference type="PROSITE" id="PS50158">
    <property type="entry name" value="ZF_CCHC"/>
    <property type="match status" value="1"/>
</dbReference>
<dbReference type="SMART" id="SM00343">
    <property type="entry name" value="ZnF_C2HC"/>
    <property type="match status" value="2"/>
</dbReference>
<dbReference type="GO" id="GO:0006289">
    <property type="term" value="P:nucleotide-excision repair"/>
    <property type="evidence" value="ECO:0007669"/>
    <property type="project" value="TreeGrafter"/>
</dbReference>
<dbReference type="FunFam" id="2.40.50.140:FF:000041">
    <property type="entry name" value="Replication protein A subunit"/>
    <property type="match status" value="1"/>
</dbReference>
<evidence type="ECO:0000256" key="7">
    <source>
        <dbReference type="ARBA" id="ARBA00022833"/>
    </source>
</evidence>
<sequence length="903" mass="98694">MPPINLTEGAIAMLSNGDAQGTDIKPVLQVADIRLVNTQNQNNNERYRLLLSDGVFTQQGMLATQRNDLVRSEKLQKGSIVQLTQFVCNLIQNRMIIIIIDLDVIVEKCDPIGEPKQYPTKMDGNVSSVARPSTPSQPMNQPAASSGNPPSYGASSVMSSAPRPNVGGGGVHVPHLGEDRNAGSHSYGSSFSSNMDTGRYKSSNAPPVYPKTETSPVVSRAPVNNYVRPPQSLYHQPPPRFANRGPIAKNEAPPRIIPIAALNPYQGRWTIKARVTAKGELRHYNNPRGDGKVFSFDLLDSDGGEIRVTCFNAVADQFYHQIEPGRVYMISRGTLKPAQKAFNHLRNDHEIMLDSTSSVQPCFEDDKSIPQQQFHFRPISDIEGMENNSVVDVIGVVSSISPSSSIMRKNGTETQKRTLQLKDMSGKSVELTLWGNFCNAEGQTLQNMCDSGIFPVLGVKSGRVNDFNGKSVGTISTSQLFIEPDFPEAQKLKTWFENDGKSTPAISISRETSMVRTDVRKTISQIKDEKLGTFEKPDWITVSATLTFIKVDNFCYTACPIMIGDRQCNKKVTNNGDGKWRCDRCDQLVDECDYRYILQMQIQDHTGLTWVTAFQESGEDIMGISAKDLYYLKYEEQDDEKFAELVRGVLFTKFLFKLKVKEETFSDEQRVKSTVVKAEKVNFQTETRYLLDLIAKFKEEDSGVLPPKSENIISTSGLSTGGFGTGSRESVPPAMNYSGTNSNVTRESGVPASQMNSYSNQYGGSRFPSAGSSGMYMSCSSCGGTGHNFANCPSLMNGPGQSYGSGFGNKAIPGAGVGGATGECFKCHQLGHWARDCPGPSNVPPAYGSSNATPGRYGMAPKQHHAAIPSFEIGAIVLYSGSENSSSLLLCTCEILRDWVGGA</sequence>
<dbReference type="SUPFAM" id="SSF57756">
    <property type="entry name" value="Retrovirus zinc finger-like domains"/>
    <property type="match status" value="1"/>
</dbReference>
<feature type="region of interest" description="Disordered" evidence="14">
    <location>
        <begin position="115"/>
        <end position="239"/>
    </location>
</feature>
<evidence type="ECO:0000256" key="10">
    <source>
        <dbReference type="ARBA" id="ARBA00023204"/>
    </source>
</evidence>
<evidence type="ECO:0000256" key="14">
    <source>
        <dbReference type="SAM" id="MobiDB-lite"/>
    </source>
</evidence>
<dbReference type="Pfam" id="PF16900">
    <property type="entry name" value="REPA_OB_2"/>
    <property type="match status" value="1"/>
</dbReference>
<keyword evidence="5" id="KW-0227">DNA damage</keyword>
<evidence type="ECO:0000256" key="12">
    <source>
        <dbReference type="PROSITE-ProRule" id="PRU00047"/>
    </source>
</evidence>
<feature type="domain" description="CCHC-type" evidence="15">
    <location>
        <begin position="824"/>
        <end position="838"/>
    </location>
</feature>
<evidence type="ECO:0000256" key="4">
    <source>
        <dbReference type="ARBA" id="ARBA00022723"/>
    </source>
</evidence>
<protein>
    <recommendedName>
        <fullName evidence="13">Replication protein A subunit</fullName>
    </recommendedName>
</protein>
<dbReference type="Pfam" id="PF01336">
    <property type="entry name" value="tRNA_anti-codon"/>
    <property type="match status" value="1"/>
</dbReference>
<evidence type="ECO:0000313" key="16">
    <source>
        <dbReference type="EMBL" id="KAL0393760.1"/>
    </source>
</evidence>
<reference evidence="16" key="1">
    <citation type="submission" date="2020-06" db="EMBL/GenBank/DDBJ databases">
        <authorList>
            <person name="Li T."/>
            <person name="Hu X."/>
            <person name="Zhang T."/>
            <person name="Song X."/>
            <person name="Zhang H."/>
            <person name="Dai N."/>
            <person name="Sheng W."/>
            <person name="Hou X."/>
            <person name="Wei L."/>
        </authorList>
    </citation>
    <scope>NUCLEOTIDE SEQUENCE</scope>
    <source>
        <strain evidence="16">KEN1</strain>
        <tissue evidence="16">Leaf</tissue>
    </source>
</reference>
<dbReference type="FunFam" id="2.40.50.140:FF:000117">
    <property type="entry name" value="Replication protein A subunit"/>
    <property type="match status" value="1"/>
</dbReference>
<comment type="caution">
    <text evidence="16">The sequence shown here is derived from an EMBL/GenBank/DDBJ whole genome shotgun (WGS) entry which is preliminary data.</text>
</comment>
<dbReference type="InterPro" id="IPR007199">
    <property type="entry name" value="Rep_factor-A_N"/>
</dbReference>
<dbReference type="Pfam" id="PF00098">
    <property type="entry name" value="zf-CCHC"/>
    <property type="match status" value="1"/>
</dbReference>
<evidence type="ECO:0000256" key="13">
    <source>
        <dbReference type="RuleBase" id="RU364130"/>
    </source>
</evidence>
<comment type="similarity">
    <text evidence="2 13">Belongs to the replication factor A protein 1 family.</text>
</comment>
<dbReference type="InterPro" id="IPR036875">
    <property type="entry name" value="Znf_CCHC_sf"/>
</dbReference>
<dbReference type="Gene3D" id="4.10.60.10">
    <property type="entry name" value="Zinc finger, CCHC-type"/>
    <property type="match status" value="1"/>
</dbReference>
<dbReference type="InterPro" id="IPR004365">
    <property type="entry name" value="NA-bd_OB_tRNA"/>
</dbReference>
<keyword evidence="10" id="KW-0234">DNA repair</keyword>
<name>A0AAW2SMS7_9LAMI</name>
<comment type="subcellular location">
    <subcellularLocation>
        <location evidence="1 13">Nucleus</location>
    </subcellularLocation>
</comment>
<keyword evidence="7 13" id="KW-0862">Zinc</keyword>
<dbReference type="CDD" id="cd04477">
    <property type="entry name" value="RPA1N"/>
    <property type="match status" value="1"/>
</dbReference>
<comment type="function">
    <text evidence="13">Component of the replication protein A complex (RPA) required for DNA recombination, repair and replication. The activity of RPA is mediated by single-stranded DNA binding and protein interactions. Probably involved in repair of double-strand DNA breaks (DSBs) induced by genotoxic stresses.</text>
</comment>
<dbReference type="FunFam" id="2.40.50.140:FF:000064">
    <property type="entry name" value="Replication protein A subunit"/>
    <property type="match status" value="1"/>
</dbReference>
<feature type="region of interest" description="Disordered" evidence="14">
    <location>
        <begin position="716"/>
        <end position="739"/>
    </location>
</feature>
<dbReference type="CDD" id="cd04476">
    <property type="entry name" value="RPA1_DBD_C"/>
    <property type="match status" value="1"/>
</dbReference>
<feature type="compositionally biased region" description="Polar residues" evidence="14">
    <location>
        <begin position="194"/>
        <end position="205"/>
    </location>
</feature>
<evidence type="ECO:0000256" key="6">
    <source>
        <dbReference type="ARBA" id="ARBA00022771"/>
    </source>
</evidence>
<dbReference type="InterPro" id="IPR031657">
    <property type="entry name" value="REPA_OB_2"/>
</dbReference>
<keyword evidence="6 12" id="KW-0863">Zinc-finger</keyword>
<keyword evidence="3 13" id="KW-0235">DNA replication</keyword>
<dbReference type="Pfam" id="PF04057">
    <property type="entry name" value="Rep-A_N"/>
    <property type="match status" value="1"/>
</dbReference>
<dbReference type="GO" id="GO:0005662">
    <property type="term" value="C:DNA replication factor A complex"/>
    <property type="evidence" value="ECO:0007669"/>
    <property type="project" value="TreeGrafter"/>
</dbReference>
<evidence type="ECO:0000256" key="11">
    <source>
        <dbReference type="ARBA" id="ARBA00023242"/>
    </source>
</evidence>
<keyword evidence="8 13" id="KW-0238">DNA-binding</keyword>
<gene>
    <name evidence="16" type="ORF">Slati_4342200</name>
</gene>
<dbReference type="CDD" id="cd04475">
    <property type="entry name" value="RPA1_DBD_B"/>
    <property type="match status" value="1"/>
</dbReference>
<keyword evidence="9" id="KW-0233">DNA recombination</keyword>
<feature type="compositionally biased region" description="Low complexity" evidence="14">
    <location>
        <begin position="184"/>
        <end position="193"/>
    </location>
</feature>
<evidence type="ECO:0000256" key="2">
    <source>
        <dbReference type="ARBA" id="ARBA00005690"/>
    </source>
</evidence>
<dbReference type="SUPFAM" id="SSF50249">
    <property type="entry name" value="Nucleic acid-binding proteins"/>
    <property type="match status" value="4"/>
</dbReference>
<dbReference type="GO" id="GO:0008270">
    <property type="term" value="F:zinc ion binding"/>
    <property type="evidence" value="ECO:0007669"/>
    <property type="project" value="UniProtKB-KW"/>
</dbReference>
<dbReference type="GO" id="GO:0043047">
    <property type="term" value="F:single-stranded telomeric DNA binding"/>
    <property type="evidence" value="ECO:0007669"/>
    <property type="project" value="TreeGrafter"/>
</dbReference>
<reference evidence="16" key="2">
    <citation type="journal article" date="2024" name="Plant">
        <title>Genomic evolution and insights into agronomic trait innovations of Sesamum species.</title>
        <authorList>
            <person name="Miao H."/>
            <person name="Wang L."/>
            <person name="Qu L."/>
            <person name="Liu H."/>
            <person name="Sun Y."/>
            <person name="Le M."/>
            <person name="Wang Q."/>
            <person name="Wei S."/>
            <person name="Zheng Y."/>
            <person name="Lin W."/>
            <person name="Duan Y."/>
            <person name="Cao H."/>
            <person name="Xiong S."/>
            <person name="Wang X."/>
            <person name="Wei L."/>
            <person name="Li C."/>
            <person name="Ma Q."/>
            <person name="Ju M."/>
            <person name="Zhao R."/>
            <person name="Li G."/>
            <person name="Mu C."/>
            <person name="Tian Q."/>
            <person name="Mei H."/>
            <person name="Zhang T."/>
            <person name="Gao T."/>
            <person name="Zhang H."/>
        </authorList>
    </citation>
    <scope>NUCLEOTIDE SEQUENCE</scope>
    <source>
        <strain evidence="16">KEN1</strain>
    </source>
</reference>
<dbReference type="AlphaFoldDB" id="A0AAW2SMS7"/>
<evidence type="ECO:0000256" key="9">
    <source>
        <dbReference type="ARBA" id="ARBA00023172"/>
    </source>
</evidence>
<evidence type="ECO:0000259" key="15">
    <source>
        <dbReference type="PROSITE" id="PS50158"/>
    </source>
</evidence>
<dbReference type="NCBIfam" id="TIGR00617">
    <property type="entry name" value="rpa1"/>
    <property type="match status" value="1"/>
</dbReference>
<evidence type="ECO:0000256" key="1">
    <source>
        <dbReference type="ARBA" id="ARBA00004123"/>
    </source>
</evidence>
<dbReference type="GO" id="GO:0007004">
    <property type="term" value="P:telomere maintenance via telomerase"/>
    <property type="evidence" value="ECO:0007669"/>
    <property type="project" value="TreeGrafter"/>
</dbReference>
<organism evidence="16">
    <name type="scientific">Sesamum latifolium</name>
    <dbReference type="NCBI Taxonomy" id="2727402"/>
    <lineage>
        <taxon>Eukaryota</taxon>
        <taxon>Viridiplantae</taxon>
        <taxon>Streptophyta</taxon>
        <taxon>Embryophyta</taxon>
        <taxon>Tracheophyta</taxon>
        <taxon>Spermatophyta</taxon>
        <taxon>Magnoliopsida</taxon>
        <taxon>eudicotyledons</taxon>
        <taxon>Gunneridae</taxon>
        <taxon>Pentapetalae</taxon>
        <taxon>asterids</taxon>
        <taxon>lamiids</taxon>
        <taxon>Lamiales</taxon>
        <taxon>Pedaliaceae</taxon>
        <taxon>Sesamum</taxon>
    </lineage>
</organism>
<dbReference type="Pfam" id="PF08646">
    <property type="entry name" value="Rep_fac-A_C"/>
    <property type="match status" value="1"/>
</dbReference>
<dbReference type="GO" id="GO:0000724">
    <property type="term" value="P:double-strand break repair via homologous recombination"/>
    <property type="evidence" value="ECO:0007669"/>
    <property type="project" value="TreeGrafter"/>
</dbReference>
<comment type="subunit">
    <text evidence="13">Heterotrimer of RPA1, RPA2 and RPA3 (canonical replication protein A complex).</text>
</comment>
<dbReference type="GO" id="GO:0003684">
    <property type="term" value="F:damaged DNA binding"/>
    <property type="evidence" value="ECO:0007669"/>
    <property type="project" value="TreeGrafter"/>
</dbReference>
<dbReference type="InterPro" id="IPR012340">
    <property type="entry name" value="NA-bd_OB-fold"/>
</dbReference>
<evidence type="ECO:0000256" key="5">
    <source>
        <dbReference type="ARBA" id="ARBA00022763"/>
    </source>
</evidence>
<evidence type="ECO:0000256" key="8">
    <source>
        <dbReference type="ARBA" id="ARBA00023125"/>
    </source>
</evidence>
<dbReference type="GO" id="GO:0007140">
    <property type="term" value="P:male meiotic nuclear division"/>
    <property type="evidence" value="ECO:0007669"/>
    <property type="project" value="UniProtKB-ARBA"/>
</dbReference>
<dbReference type="PANTHER" id="PTHR23273">
    <property type="entry name" value="REPLICATION FACTOR A 1, RFA1"/>
    <property type="match status" value="1"/>
</dbReference>
<dbReference type="CDD" id="cd04474">
    <property type="entry name" value="RPA1_DBD_A"/>
    <property type="match status" value="1"/>
</dbReference>
<proteinExistence type="inferred from homology"/>
<feature type="compositionally biased region" description="Polar residues" evidence="14">
    <location>
        <begin position="125"/>
        <end position="159"/>
    </location>
</feature>
<dbReference type="InterPro" id="IPR004591">
    <property type="entry name" value="Rfa1"/>
</dbReference>
<dbReference type="PANTHER" id="PTHR23273:SF4">
    <property type="entry name" value="REPLICATION PROTEIN A OB DOMAIN-CONTAINING PROTEIN"/>
    <property type="match status" value="1"/>
</dbReference>
<keyword evidence="11 13" id="KW-0539">Nucleus</keyword>